<proteinExistence type="predicted"/>
<evidence type="ECO:0000313" key="1">
    <source>
        <dbReference type="EMBL" id="KIJ09322.1"/>
    </source>
</evidence>
<gene>
    <name evidence="1" type="ORF">PAXINDRAFT_60058</name>
</gene>
<reference evidence="2" key="2">
    <citation type="submission" date="2015-01" db="EMBL/GenBank/DDBJ databases">
        <title>Evolutionary Origins and Diversification of the Mycorrhizal Mutualists.</title>
        <authorList>
            <consortium name="DOE Joint Genome Institute"/>
            <consortium name="Mycorrhizal Genomics Consortium"/>
            <person name="Kohler A."/>
            <person name="Kuo A."/>
            <person name="Nagy L.G."/>
            <person name="Floudas D."/>
            <person name="Copeland A."/>
            <person name="Barry K.W."/>
            <person name="Cichocki N."/>
            <person name="Veneault-Fourrey C."/>
            <person name="LaButti K."/>
            <person name="Lindquist E.A."/>
            <person name="Lipzen A."/>
            <person name="Lundell T."/>
            <person name="Morin E."/>
            <person name="Murat C."/>
            <person name="Riley R."/>
            <person name="Ohm R."/>
            <person name="Sun H."/>
            <person name="Tunlid A."/>
            <person name="Henrissat B."/>
            <person name="Grigoriev I.V."/>
            <person name="Hibbett D.S."/>
            <person name="Martin F."/>
        </authorList>
    </citation>
    <scope>NUCLEOTIDE SEQUENCE [LARGE SCALE GENOMIC DNA]</scope>
    <source>
        <strain evidence="2">ATCC 200175</strain>
    </source>
</reference>
<evidence type="ECO:0000313" key="2">
    <source>
        <dbReference type="Proteomes" id="UP000053647"/>
    </source>
</evidence>
<feature type="non-terminal residue" evidence="1">
    <location>
        <position position="1"/>
    </location>
</feature>
<accession>A0A0C9TNB2</accession>
<dbReference type="AlphaFoldDB" id="A0A0C9TNB2"/>
<dbReference type="EMBL" id="KN819476">
    <property type="protein sequence ID" value="KIJ09322.1"/>
    <property type="molecule type" value="Genomic_DNA"/>
</dbReference>
<organism evidence="1 2">
    <name type="scientific">Paxillus involutus ATCC 200175</name>
    <dbReference type="NCBI Taxonomy" id="664439"/>
    <lineage>
        <taxon>Eukaryota</taxon>
        <taxon>Fungi</taxon>
        <taxon>Dikarya</taxon>
        <taxon>Basidiomycota</taxon>
        <taxon>Agaricomycotina</taxon>
        <taxon>Agaricomycetes</taxon>
        <taxon>Agaricomycetidae</taxon>
        <taxon>Boletales</taxon>
        <taxon>Paxilineae</taxon>
        <taxon>Paxillaceae</taxon>
        <taxon>Paxillus</taxon>
    </lineage>
</organism>
<keyword evidence="2" id="KW-1185">Reference proteome</keyword>
<name>A0A0C9TNB2_PAXIN</name>
<reference evidence="1 2" key="1">
    <citation type="submission" date="2014-06" db="EMBL/GenBank/DDBJ databases">
        <authorList>
            <consortium name="DOE Joint Genome Institute"/>
            <person name="Kuo A."/>
            <person name="Kohler A."/>
            <person name="Nagy L.G."/>
            <person name="Floudas D."/>
            <person name="Copeland A."/>
            <person name="Barry K.W."/>
            <person name="Cichocki N."/>
            <person name="Veneault-Fourrey C."/>
            <person name="LaButti K."/>
            <person name="Lindquist E.A."/>
            <person name="Lipzen A."/>
            <person name="Lundell T."/>
            <person name="Morin E."/>
            <person name="Murat C."/>
            <person name="Sun H."/>
            <person name="Tunlid A."/>
            <person name="Henrissat B."/>
            <person name="Grigoriev I.V."/>
            <person name="Hibbett D.S."/>
            <person name="Martin F."/>
            <person name="Nordberg H.P."/>
            <person name="Cantor M.N."/>
            <person name="Hua S.X."/>
        </authorList>
    </citation>
    <scope>NUCLEOTIDE SEQUENCE [LARGE SCALE GENOMIC DNA]</scope>
    <source>
        <strain evidence="1 2">ATCC 200175</strain>
    </source>
</reference>
<sequence>LKHFHQYHDIFHETGVCIDGFSLPHQHSLLHYEDLIRVFSAPNGLCTSIMESKLITVVKKPWWWLSKHKALGQILQRNQCLSKLAAAGADFEARGMLPVSH</sequence>
<dbReference type="Proteomes" id="UP000053647">
    <property type="component" value="Unassembled WGS sequence"/>
</dbReference>
<dbReference type="OrthoDB" id="3246013at2759"/>
<protein>
    <submittedName>
        <fullName evidence="1">Uncharacterized protein</fullName>
    </submittedName>
</protein>
<dbReference type="HOGENOM" id="CLU_006344_6_3_1"/>
<feature type="non-terminal residue" evidence="1">
    <location>
        <position position="101"/>
    </location>
</feature>